<proteinExistence type="predicted"/>
<accession>A0A2S7FBU7</accession>
<dbReference type="AlphaFoldDB" id="A0A2S7FBU7"/>
<reference evidence="3 4" key="1">
    <citation type="submission" date="2016-01" db="EMBL/GenBank/DDBJ databases">
        <title>Characterization of the Clostridium difficile lineages that are prevalent in Hong Kong and China.</title>
        <authorList>
            <person name="Kwok J.S.-L."/>
            <person name="Lam W.-Y."/>
            <person name="Ip M."/>
            <person name="Chan T.-F."/>
            <person name="Hawkey P.M."/>
            <person name="Tsui S.K.-W."/>
        </authorList>
    </citation>
    <scope>NUCLEOTIDE SEQUENCE [LARGE SCALE GENOMIC DNA]</scope>
    <source>
        <strain evidence="3 4">300064</strain>
    </source>
</reference>
<dbReference type="EMBL" id="WOFV02000036">
    <property type="protein sequence ID" value="NAS18537.1"/>
    <property type="molecule type" value="Genomic_DNA"/>
</dbReference>
<dbReference type="Proteomes" id="UP000321089">
    <property type="component" value="Unassembled WGS sequence"/>
</dbReference>
<evidence type="ECO:0000313" key="1">
    <source>
        <dbReference type="EMBL" id="GEQ19980.1"/>
    </source>
</evidence>
<protein>
    <submittedName>
        <fullName evidence="3">Uncharacterized protein</fullName>
    </submittedName>
</protein>
<dbReference type="Proteomes" id="UP000474042">
    <property type="component" value="Unassembled WGS sequence"/>
</dbReference>
<evidence type="ECO:0000313" key="6">
    <source>
        <dbReference type="Proteomes" id="UP000474042"/>
    </source>
</evidence>
<dbReference type="Proteomes" id="UP000238081">
    <property type="component" value="Unassembled WGS sequence"/>
</dbReference>
<evidence type="ECO:0000313" key="5">
    <source>
        <dbReference type="Proteomes" id="UP000321089"/>
    </source>
</evidence>
<dbReference type="EMBL" id="BKBC01000005">
    <property type="protein sequence ID" value="GEQ19980.1"/>
    <property type="molecule type" value="Genomic_DNA"/>
</dbReference>
<evidence type="ECO:0000313" key="2">
    <source>
        <dbReference type="EMBL" id="NAS18537.1"/>
    </source>
</evidence>
<evidence type="ECO:0000313" key="4">
    <source>
        <dbReference type="Proteomes" id="UP000238081"/>
    </source>
</evidence>
<reference evidence="2 6" key="3">
    <citation type="submission" date="2020-01" db="EMBL/GenBank/DDBJ databases">
        <title>Genome sequence of a 1,3-propanediol producer, Clostridium butyricum S3.</title>
        <authorList>
            <person name="Zhou J."/>
        </authorList>
    </citation>
    <scope>NUCLEOTIDE SEQUENCE [LARGE SCALE GENOMIC DNA]</scope>
    <source>
        <strain evidence="2 6">S3</strain>
    </source>
</reference>
<evidence type="ECO:0000313" key="3">
    <source>
        <dbReference type="EMBL" id="PPV15609.1"/>
    </source>
</evidence>
<name>A0A2S7FBU7_CLOBU</name>
<dbReference type="RefSeq" id="WP_027637116.1">
    <property type="nucleotide sequence ID" value="NZ_BKBC01000005.1"/>
</dbReference>
<comment type="caution">
    <text evidence="3">The sequence shown here is derived from an EMBL/GenBank/DDBJ whole genome shotgun (WGS) entry which is preliminary data.</text>
</comment>
<sequence>MKIKILKNKDLDKLENDVNEFIQDKCVIDIKYESTQYRTCKYIENILIVIILYDSYGNCGYLNTKSLMDFKKL</sequence>
<gene>
    <name evidence="3" type="ORF">AWN73_11015</name>
    <name evidence="1" type="ORF">CBU02nite_04860</name>
    <name evidence="2" type="ORF">GND98_011805</name>
</gene>
<dbReference type="EMBL" id="LRDH01000097">
    <property type="protein sequence ID" value="PPV15609.1"/>
    <property type="molecule type" value="Genomic_DNA"/>
</dbReference>
<organism evidence="3 4">
    <name type="scientific">Clostridium butyricum</name>
    <dbReference type="NCBI Taxonomy" id="1492"/>
    <lineage>
        <taxon>Bacteria</taxon>
        <taxon>Bacillati</taxon>
        <taxon>Bacillota</taxon>
        <taxon>Clostridia</taxon>
        <taxon>Eubacteriales</taxon>
        <taxon>Clostridiaceae</taxon>
        <taxon>Clostridium</taxon>
    </lineage>
</organism>
<reference evidence="1 5" key="2">
    <citation type="submission" date="2019-07" db="EMBL/GenBank/DDBJ databases">
        <title>Whole genome shotgun sequence of Clostridium butyricum NBRC 3858.</title>
        <authorList>
            <person name="Hosoyama A."/>
            <person name="Uohara A."/>
            <person name="Ohji S."/>
            <person name="Ichikawa N."/>
        </authorList>
    </citation>
    <scope>NUCLEOTIDE SEQUENCE [LARGE SCALE GENOMIC DNA]</scope>
    <source>
        <strain evidence="1 5">NBRC 3858</strain>
    </source>
</reference>